<feature type="transmembrane region" description="Helical" evidence="8">
    <location>
        <begin position="353"/>
        <end position="377"/>
    </location>
</feature>
<comment type="similarity">
    <text evidence="2">Belongs to the major facilitator superfamily. Monocarboxylate porter (TC 2.A.1.13) family.</text>
</comment>
<name>A0A2T3ADT8_9PEZI</name>
<feature type="compositionally biased region" description="Basic and acidic residues" evidence="7">
    <location>
        <begin position="1"/>
        <end position="11"/>
    </location>
</feature>
<feature type="transmembrane region" description="Helical" evidence="8">
    <location>
        <begin position="384"/>
        <end position="405"/>
    </location>
</feature>
<dbReference type="GO" id="GO:0016020">
    <property type="term" value="C:membrane"/>
    <property type="evidence" value="ECO:0007669"/>
    <property type="project" value="UniProtKB-SubCell"/>
</dbReference>
<evidence type="ECO:0000256" key="2">
    <source>
        <dbReference type="ARBA" id="ARBA00006727"/>
    </source>
</evidence>
<feature type="transmembrane region" description="Helical" evidence="8">
    <location>
        <begin position="263"/>
        <end position="285"/>
    </location>
</feature>
<feature type="transmembrane region" description="Helical" evidence="8">
    <location>
        <begin position="102"/>
        <end position="122"/>
    </location>
</feature>
<dbReference type="PROSITE" id="PS50850">
    <property type="entry name" value="MFS"/>
    <property type="match status" value="1"/>
</dbReference>
<evidence type="ECO:0000313" key="11">
    <source>
        <dbReference type="Proteomes" id="UP000241462"/>
    </source>
</evidence>
<dbReference type="InterPro" id="IPR036259">
    <property type="entry name" value="MFS_trans_sf"/>
</dbReference>
<feature type="transmembrane region" description="Helical" evidence="8">
    <location>
        <begin position="417"/>
        <end position="437"/>
    </location>
</feature>
<dbReference type="Gene3D" id="1.20.1250.20">
    <property type="entry name" value="MFS general substrate transporter like domains"/>
    <property type="match status" value="2"/>
</dbReference>
<dbReference type="InParanoid" id="A0A2T3ADT8"/>
<dbReference type="InterPro" id="IPR011701">
    <property type="entry name" value="MFS"/>
</dbReference>
<evidence type="ECO:0000256" key="3">
    <source>
        <dbReference type="ARBA" id="ARBA00022448"/>
    </source>
</evidence>
<feature type="transmembrane region" description="Helical" evidence="8">
    <location>
        <begin position="154"/>
        <end position="174"/>
    </location>
</feature>
<feature type="transmembrane region" description="Helical" evidence="8">
    <location>
        <begin position="186"/>
        <end position="206"/>
    </location>
</feature>
<feature type="transmembrane region" description="Helical" evidence="8">
    <location>
        <begin position="218"/>
        <end position="238"/>
    </location>
</feature>
<dbReference type="CDD" id="cd17352">
    <property type="entry name" value="MFS_MCT_SLC16"/>
    <property type="match status" value="1"/>
</dbReference>
<evidence type="ECO:0000256" key="6">
    <source>
        <dbReference type="ARBA" id="ARBA00023136"/>
    </source>
</evidence>
<dbReference type="EMBL" id="KZ678405">
    <property type="protein sequence ID" value="PSR93680.1"/>
    <property type="molecule type" value="Genomic_DNA"/>
</dbReference>
<feature type="domain" description="Major facilitator superfamily (MFS) profile" evidence="9">
    <location>
        <begin position="262"/>
        <end position="450"/>
    </location>
</feature>
<dbReference type="Proteomes" id="UP000241462">
    <property type="component" value="Unassembled WGS sequence"/>
</dbReference>
<feature type="transmembrane region" description="Helical" evidence="8">
    <location>
        <begin position="57"/>
        <end position="77"/>
    </location>
</feature>
<feature type="transmembrane region" description="Helical" evidence="8">
    <location>
        <begin position="129"/>
        <end position="148"/>
    </location>
</feature>
<dbReference type="GO" id="GO:0022857">
    <property type="term" value="F:transmembrane transporter activity"/>
    <property type="evidence" value="ECO:0007669"/>
    <property type="project" value="InterPro"/>
</dbReference>
<protein>
    <submittedName>
        <fullName evidence="10">Putative monocarboxylate transporter</fullName>
    </submittedName>
</protein>
<organism evidence="10 11">
    <name type="scientific">Coniella lustricola</name>
    <dbReference type="NCBI Taxonomy" id="2025994"/>
    <lineage>
        <taxon>Eukaryota</taxon>
        <taxon>Fungi</taxon>
        <taxon>Dikarya</taxon>
        <taxon>Ascomycota</taxon>
        <taxon>Pezizomycotina</taxon>
        <taxon>Sordariomycetes</taxon>
        <taxon>Sordariomycetidae</taxon>
        <taxon>Diaporthales</taxon>
        <taxon>Schizoparmaceae</taxon>
        <taxon>Coniella</taxon>
    </lineage>
</organism>
<dbReference type="InterPro" id="IPR050327">
    <property type="entry name" value="Proton-linked_MCT"/>
</dbReference>
<evidence type="ECO:0000256" key="5">
    <source>
        <dbReference type="ARBA" id="ARBA00022989"/>
    </source>
</evidence>
<proteinExistence type="inferred from homology"/>
<dbReference type="InterPro" id="IPR020846">
    <property type="entry name" value="MFS_dom"/>
</dbReference>
<gene>
    <name evidence="10" type="ORF">BD289DRAFT_428663</name>
</gene>
<sequence>MTTIAGKRESYDETTSGADSVLAAENPEPTGNWSSQDAEKAAPPAAAWGSDAPDGGWTAWLVILGVWCTSFCSFGWLNSVGTFQEYYQGHLLSEYSASTVSWIPSLQIFFLMGMGPFVGLIYDHHGPRMLLFFGTILHVLGIMMASLATEYYQILLAQGVCSAVGCACLFQPSVTCAAGWFNKKRGIAFGVMFTGSSVGGIIFPILVSRLITEIGFPWAMRTCGFLVLFLLIIANLTVKALHQPKPHPVTAAQLAKPLKEVDFLLIMLGFFLFAYGFFVPINYLPSQALSAGMSASLSQYLLSILNAGSLFGRLLAGIYSDKFGKYNIYIVVCFLSGIWVLGLWVPAKTDGALIAFAVLFGFFSGAYVSLITPLVMAISPFNELGFRVGIVMLTCAVAGLTANPINGAILDGAGGWMGVKIWSGVFCVVGTVSTLVVRGRRAGWKLTTIF</sequence>
<evidence type="ECO:0000256" key="4">
    <source>
        <dbReference type="ARBA" id="ARBA00022692"/>
    </source>
</evidence>
<dbReference type="PANTHER" id="PTHR11360">
    <property type="entry name" value="MONOCARBOXYLATE TRANSPORTER"/>
    <property type="match status" value="1"/>
</dbReference>
<accession>A0A2T3ADT8</accession>
<dbReference type="PANTHER" id="PTHR11360:SF224">
    <property type="entry name" value="MAJOR FACILITATOR SUPERFAMILY (MFS) PROFILE DOMAIN-CONTAINING PROTEIN-RELATED"/>
    <property type="match status" value="1"/>
</dbReference>
<dbReference type="Pfam" id="PF07690">
    <property type="entry name" value="MFS_1"/>
    <property type="match status" value="1"/>
</dbReference>
<feature type="transmembrane region" description="Helical" evidence="8">
    <location>
        <begin position="328"/>
        <end position="347"/>
    </location>
</feature>
<keyword evidence="4 8" id="KW-0812">Transmembrane</keyword>
<feature type="transmembrane region" description="Helical" evidence="8">
    <location>
        <begin position="297"/>
        <end position="316"/>
    </location>
</feature>
<evidence type="ECO:0000256" key="7">
    <source>
        <dbReference type="SAM" id="MobiDB-lite"/>
    </source>
</evidence>
<comment type="subcellular location">
    <subcellularLocation>
        <location evidence="1">Membrane</location>
        <topology evidence="1">Multi-pass membrane protein</topology>
    </subcellularLocation>
</comment>
<dbReference type="OrthoDB" id="5667at2759"/>
<reference evidence="10 11" key="1">
    <citation type="journal article" date="2018" name="Mycol. Prog.">
        <title>Coniella lustricola, a new species from submerged detritus.</title>
        <authorList>
            <person name="Raudabaugh D.B."/>
            <person name="Iturriaga T."/>
            <person name="Carver A."/>
            <person name="Mondo S."/>
            <person name="Pangilinan J."/>
            <person name="Lipzen A."/>
            <person name="He G."/>
            <person name="Amirebrahimi M."/>
            <person name="Grigoriev I.V."/>
            <person name="Miller A.N."/>
        </authorList>
    </citation>
    <scope>NUCLEOTIDE SEQUENCE [LARGE SCALE GENOMIC DNA]</scope>
    <source>
        <strain evidence="10 11">B22-T-1</strain>
    </source>
</reference>
<evidence type="ECO:0000256" key="8">
    <source>
        <dbReference type="SAM" id="Phobius"/>
    </source>
</evidence>
<keyword evidence="3" id="KW-0813">Transport</keyword>
<dbReference type="AlphaFoldDB" id="A0A2T3ADT8"/>
<evidence type="ECO:0000256" key="1">
    <source>
        <dbReference type="ARBA" id="ARBA00004141"/>
    </source>
</evidence>
<keyword evidence="5 8" id="KW-1133">Transmembrane helix</keyword>
<keyword evidence="11" id="KW-1185">Reference proteome</keyword>
<feature type="region of interest" description="Disordered" evidence="7">
    <location>
        <begin position="1"/>
        <end position="38"/>
    </location>
</feature>
<evidence type="ECO:0000313" key="10">
    <source>
        <dbReference type="EMBL" id="PSR93680.1"/>
    </source>
</evidence>
<evidence type="ECO:0000259" key="9">
    <source>
        <dbReference type="PROSITE" id="PS50850"/>
    </source>
</evidence>
<keyword evidence="6 8" id="KW-0472">Membrane</keyword>
<dbReference type="SUPFAM" id="SSF103473">
    <property type="entry name" value="MFS general substrate transporter"/>
    <property type="match status" value="1"/>
</dbReference>